<dbReference type="InterPro" id="IPR009000">
    <property type="entry name" value="Transl_B-barrel_sf"/>
</dbReference>
<dbReference type="CDD" id="cd04095">
    <property type="entry name" value="CysN_NoDQ_III"/>
    <property type="match status" value="1"/>
</dbReference>
<dbReference type="InterPro" id="IPR041757">
    <property type="entry name" value="CysN_GTP-bd"/>
</dbReference>
<dbReference type="GO" id="GO:0005524">
    <property type="term" value="F:ATP binding"/>
    <property type="evidence" value="ECO:0007669"/>
    <property type="project" value="UniProtKB-KW"/>
</dbReference>
<keyword evidence="4" id="KW-0547">Nucleotide-binding</keyword>
<comment type="caution">
    <text evidence="8">The sequence shown here is derived from an EMBL/GenBank/DDBJ whole genome shotgun (WGS) entry which is preliminary data.</text>
</comment>
<dbReference type="InterPro" id="IPR009001">
    <property type="entry name" value="Transl_elong_EF1A/Init_IF2_C"/>
</dbReference>
<dbReference type="InterPro" id="IPR059117">
    <property type="entry name" value="APS_kinase_dom"/>
</dbReference>
<dbReference type="EMBL" id="LAZR01000128">
    <property type="protein sequence ID" value="KKN88537.1"/>
    <property type="molecule type" value="Genomic_DNA"/>
</dbReference>
<protein>
    <recommendedName>
        <fullName evidence="1">sulfate adenylyltransferase</fullName>
        <ecNumber evidence="1">2.7.7.4</ecNumber>
    </recommendedName>
</protein>
<gene>
    <name evidence="8" type="ORF">LCGC14_0248340</name>
</gene>
<dbReference type="GO" id="GO:0000103">
    <property type="term" value="P:sulfate assimilation"/>
    <property type="evidence" value="ECO:0007669"/>
    <property type="project" value="InterPro"/>
</dbReference>
<evidence type="ECO:0000256" key="1">
    <source>
        <dbReference type="ARBA" id="ARBA00012391"/>
    </source>
</evidence>
<evidence type="ECO:0000256" key="3">
    <source>
        <dbReference type="ARBA" id="ARBA00022695"/>
    </source>
</evidence>
<dbReference type="PRINTS" id="PR00315">
    <property type="entry name" value="ELONGATNFCT"/>
</dbReference>
<dbReference type="InterPro" id="IPR027417">
    <property type="entry name" value="P-loop_NTPase"/>
</dbReference>
<evidence type="ECO:0000256" key="5">
    <source>
        <dbReference type="ARBA" id="ARBA00022840"/>
    </source>
</evidence>
<dbReference type="GO" id="GO:0005525">
    <property type="term" value="F:GTP binding"/>
    <property type="evidence" value="ECO:0007669"/>
    <property type="project" value="UniProtKB-KW"/>
</dbReference>
<dbReference type="PANTHER" id="PTHR23115">
    <property type="entry name" value="TRANSLATION FACTOR"/>
    <property type="match status" value="1"/>
</dbReference>
<dbReference type="CDD" id="cd03695">
    <property type="entry name" value="CysN_NodQ_II"/>
    <property type="match status" value="1"/>
</dbReference>
<dbReference type="SUPFAM" id="SSF50465">
    <property type="entry name" value="EF-Tu/eEF-1alpha/eIF2-gamma C-terminal domain"/>
    <property type="match status" value="1"/>
</dbReference>
<evidence type="ECO:0000313" key="8">
    <source>
        <dbReference type="EMBL" id="KKN88537.1"/>
    </source>
</evidence>
<dbReference type="Pfam" id="PF00009">
    <property type="entry name" value="GTP_EFTU"/>
    <property type="match status" value="1"/>
</dbReference>
<evidence type="ECO:0000256" key="2">
    <source>
        <dbReference type="ARBA" id="ARBA00022679"/>
    </source>
</evidence>
<dbReference type="PROSITE" id="PS00301">
    <property type="entry name" value="G_TR_1"/>
    <property type="match status" value="1"/>
</dbReference>
<proteinExistence type="inferred from homology"/>
<sequence>MSHQSDLISQDILAYLSQHERKELLRFLTCGNVDDGKSTLIGRLLHDSKMIYEDHMEAITRDSKKSGTTGEEVDLALLVDGLQAEREQGITIDVAYRYFSTAKRKFIIADTPGHEQYTRNMATGASTCDLAIILIDARYGVQTQTKRHSFIASLLGIKHIVVAVNKMDLKDFDQSVFDGICNDYREFASGLELLDGNSVHFVPMSALKGDNVVNRSERSPWYTGQTLMEILETVEIAADRNMTDLRFPVQLVTRPNLNFRGFAGTIASGVVHKGDELVVLPSGKRSQVKSIVTFDGELEVAGPGQAVTLTLEDEIDISRGDMLCHADNLPLIGDQFDATLVWMAEQPMQPGRKYDIKRATSNSPGSFTRIHHRIDVNTLDEQGASQLALNEIGRVELSLERPIAYDDYQSNHTSGSFIVIDRMTNGTVGAGMIVAKGAKSQHAAGSSQHGRLAHVTAQERADRFGQDPVTVLFTGLSGSGKSSIAYALERKLFDAGRACYVLDGKEMRQDLSKGLPMDAAGRAENLHKGARIARQMNDAGLIAIGAFVAPTEESRATARYILGERCLLVYLDTPMDVCQSRDPSGIYAANVADTIPGVSFPYETPDDADLVLNTAELDLAGCVDKVVGLLRERKLI</sequence>
<dbReference type="GO" id="GO:0004020">
    <property type="term" value="F:adenylylsulfate kinase activity"/>
    <property type="evidence" value="ECO:0007669"/>
    <property type="project" value="InterPro"/>
</dbReference>
<dbReference type="InterPro" id="IPR044139">
    <property type="entry name" value="CysN_NoDQ_III"/>
</dbReference>
<dbReference type="FunFam" id="2.40.30.10:FF:000031">
    <property type="entry name" value="Sulfate adenylyltransferase subunit 1"/>
    <property type="match status" value="1"/>
</dbReference>
<organism evidence="8">
    <name type="scientific">marine sediment metagenome</name>
    <dbReference type="NCBI Taxonomy" id="412755"/>
    <lineage>
        <taxon>unclassified sequences</taxon>
        <taxon>metagenomes</taxon>
        <taxon>ecological metagenomes</taxon>
    </lineage>
</organism>
<dbReference type="HAMAP" id="MF_00062">
    <property type="entry name" value="Sulf_adenylyltr_sub1"/>
    <property type="match status" value="1"/>
</dbReference>
<dbReference type="FunFam" id="2.40.30.10:FF:000027">
    <property type="entry name" value="Sulfate adenylyltransferase subunit 1"/>
    <property type="match status" value="1"/>
</dbReference>
<dbReference type="InterPro" id="IPR054696">
    <property type="entry name" value="GTP-eEF1A_C"/>
</dbReference>
<dbReference type="FunFam" id="3.40.50.300:FF:000119">
    <property type="entry name" value="Sulfate adenylyltransferase subunit 1"/>
    <property type="match status" value="1"/>
</dbReference>
<dbReference type="InterPro" id="IPR000795">
    <property type="entry name" value="T_Tr_GTP-bd_dom"/>
</dbReference>
<dbReference type="NCBIfam" id="NF004035">
    <property type="entry name" value="PRK05506.1"/>
    <property type="match status" value="1"/>
</dbReference>
<dbReference type="CDD" id="cd02027">
    <property type="entry name" value="APSK"/>
    <property type="match status" value="1"/>
</dbReference>
<dbReference type="AlphaFoldDB" id="A0A0F9UM43"/>
<dbReference type="GO" id="GO:0003924">
    <property type="term" value="F:GTPase activity"/>
    <property type="evidence" value="ECO:0007669"/>
    <property type="project" value="InterPro"/>
</dbReference>
<keyword evidence="2" id="KW-0808">Transferase</keyword>
<reference evidence="8" key="1">
    <citation type="journal article" date="2015" name="Nature">
        <title>Complex archaea that bridge the gap between prokaryotes and eukaryotes.</title>
        <authorList>
            <person name="Spang A."/>
            <person name="Saw J.H."/>
            <person name="Jorgensen S.L."/>
            <person name="Zaremba-Niedzwiedzka K."/>
            <person name="Martijn J."/>
            <person name="Lind A.E."/>
            <person name="van Eijk R."/>
            <person name="Schleper C."/>
            <person name="Guy L."/>
            <person name="Ettema T.J."/>
        </authorList>
    </citation>
    <scope>NUCLEOTIDE SEQUENCE</scope>
</reference>
<dbReference type="CDD" id="cd04166">
    <property type="entry name" value="CysN_ATPS"/>
    <property type="match status" value="1"/>
</dbReference>
<keyword evidence="6" id="KW-0342">GTP-binding</keyword>
<dbReference type="Pfam" id="PF01583">
    <property type="entry name" value="APS_kinase"/>
    <property type="match status" value="1"/>
</dbReference>
<keyword evidence="3" id="KW-0548">Nucleotidyltransferase</keyword>
<dbReference type="InterPro" id="IPR011779">
    <property type="entry name" value="SO4_adenylTrfase_lsu"/>
</dbReference>
<dbReference type="PROSITE" id="PS51722">
    <property type="entry name" value="G_TR_2"/>
    <property type="match status" value="1"/>
</dbReference>
<dbReference type="InterPro" id="IPR050100">
    <property type="entry name" value="TRAFAC_GTPase_members"/>
</dbReference>
<dbReference type="SUPFAM" id="SSF52540">
    <property type="entry name" value="P-loop containing nucleoside triphosphate hydrolases"/>
    <property type="match status" value="2"/>
</dbReference>
<dbReference type="EC" id="2.7.7.4" evidence="1"/>
<keyword evidence="5" id="KW-0067">ATP-binding</keyword>
<dbReference type="NCBIfam" id="TIGR00231">
    <property type="entry name" value="small_GTP"/>
    <property type="match status" value="1"/>
</dbReference>
<dbReference type="SUPFAM" id="SSF50447">
    <property type="entry name" value="Translation proteins"/>
    <property type="match status" value="1"/>
</dbReference>
<dbReference type="Pfam" id="PF03144">
    <property type="entry name" value="GTP_EFTU_D2"/>
    <property type="match status" value="1"/>
</dbReference>
<evidence type="ECO:0000256" key="6">
    <source>
        <dbReference type="ARBA" id="ARBA00023134"/>
    </source>
</evidence>
<dbReference type="NCBIfam" id="NF003478">
    <property type="entry name" value="PRK05124.1"/>
    <property type="match status" value="1"/>
</dbReference>
<dbReference type="Pfam" id="PF22594">
    <property type="entry name" value="GTP-eEF1A_C"/>
    <property type="match status" value="1"/>
</dbReference>
<dbReference type="InterPro" id="IPR044138">
    <property type="entry name" value="CysN_II"/>
</dbReference>
<dbReference type="NCBIfam" id="TIGR02034">
    <property type="entry name" value="CysN"/>
    <property type="match status" value="1"/>
</dbReference>
<dbReference type="InterPro" id="IPR031157">
    <property type="entry name" value="G_TR_CS"/>
</dbReference>
<dbReference type="InterPro" id="IPR004161">
    <property type="entry name" value="EFTu-like_2"/>
</dbReference>
<dbReference type="Gene3D" id="2.40.30.10">
    <property type="entry name" value="Translation factors"/>
    <property type="match status" value="2"/>
</dbReference>
<accession>A0A0F9UM43</accession>
<dbReference type="InterPro" id="IPR005225">
    <property type="entry name" value="Small_GTP-bd"/>
</dbReference>
<evidence type="ECO:0000256" key="4">
    <source>
        <dbReference type="ARBA" id="ARBA00022741"/>
    </source>
</evidence>
<evidence type="ECO:0000259" key="7">
    <source>
        <dbReference type="PROSITE" id="PS51722"/>
    </source>
</evidence>
<name>A0A0F9UM43_9ZZZZ</name>
<dbReference type="GO" id="GO:0004781">
    <property type="term" value="F:sulfate adenylyltransferase (ATP) activity"/>
    <property type="evidence" value="ECO:0007669"/>
    <property type="project" value="UniProtKB-EC"/>
</dbReference>
<dbReference type="Gene3D" id="3.40.50.300">
    <property type="entry name" value="P-loop containing nucleotide triphosphate hydrolases"/>
    <property type="match status" value="2"/>
</dbReference>
<feature type="domain" description="Tr-type G" evidence="7">
    <location>
        <begin position="22"/>
        <end position="242"/>
    </location>
</feature>